<keyword evidence="4" id="KW-1185">Reference proteome</keyword>
<evidence type="ECO:0000256" key="1">
    <source>
        <dbReference type="ARBA" id="ARBA00022786"/>
    </source>
</evidence>
<dbReference type="PANTHER" id="PTHR23322:SF69">
    <property type="entry name" value="UBX DOMAIN-CONTAINING PROTEIN"/>
    <property type="match status" value="1"/>
</dbReference>
<feature type="compositionally biased region" description="Acidic residues" evidence="2">
    <location>
        <begin position="108"/>
        <end position="150"/>
    </location>
</feature>
<dbReference type="KEGG" id="rsz:108810878"/>
<evidence type="ECO:0000256" key="2">
    <source>
        <dbReference type="SAM" id="MobiDB-lite"/>
    </source>
</evidence>
<evidence type="ECO:0000313" key="5">
    <source>
        <dbReference type="RefSeq" id="XP_056844043.1"/>
    </source>
</evidence>
<dbReference type="GO" id="GO:0043161">
    <property type="term" value="P:proteasome-mediated ubiquitin-dependent protein catabolic process"/>
    <property type="evidence" value="ECO:0007669"/>
    <property type="project" value="TreeGrafter"/>
</dbReference>
<organism evidence="4 5">
    <name type="scientific">Raphanus sativus</name>
    <name type="common">Radish</name>
    <name type="synonym">Raphanus raphanistrum var. sativus</name>
    <dbReference type="NCBI Taxonomy" id="3726"/>
    <lineage>
        <taxon>Eukaryota</taxon>
        <taxon>Viridiplantae</taxon>
        <taxon>Streptophyta</taxon>
        <taxon>Embryophyta</taxon>
        <taxon>Tracheophyta</taxon>
        <taxon>Spermatophyta</taxon>
        <taxon>Magnoliopsida</taxon>
        <taxon>eudicotyledons</taxon>
        <taxon>Gunneridae</taxon>
        <taxon>Pentapetalae</taxon>
        <taxon>rosids</taxon>
        <taxon>malvids</taxon>
        <taxon>Brassicales</taxon>
        <taxon>Brassicaceae</taxon>
        <taxon>Brassiceae</taxon>
        <taxon>Raphanus</taxon>
    </lineage>
</organism>
<evidence type="ECO:0000313" key="4">
    <source>
        <dbReference type="Proteomes" id="UP000504610"/>
    </source>
</evidence>
<dbReference type="Gene3D" id="3.40.30.10">
    <property type="entry name" value="Glutaredoxin"/>
    <property type="match status" value="1"/>
</dbReference>
<keyword evidence="1" id="KW-0833">Ubl conjugation pathway</keyword>
<feature type="domain" description="UBX" evidence="3">
    <location>
        <begin position="175"/>
        <end position="260"/>
    </location>
</feature>
<dbReference type="PROSITE" id="PS50033">
    <property type="entry name" value="UBX"/>
    <property type="match status" value="1"/>
</dbReference>
<gene>
    <name evidence="5" type="primary">LOC108810878</name>
</gene>
<dbReference type="Gene3D" id="3.10.20.90">
    <property type="entry name" value="Phosphatidylinositol 3-kinase Catalytic Subunit, Chain A, domain 1"/>
    <property type="match status" value="1"/>
</dbReference>
<dbReference type="CDD" id="cd01767">
    <property type="entry name" value="UBX"/>
    <property type="match status" value="1"/>
</dbReference>
<dbReference type="InterPro" id="IPR036249">
    <property type="entry name" value="Thioredoxin-like_sf"/>
</dbReference>
<dbReference type="AlphaFoldDB" id="A0A9W3BXS2"/>
<reference evidence="4" key="1">
    <citation type="journal article" date="2019" name="Database">
        <title>The radish genome database (RadishGD): an integrated information resource for radish genomics.</title>
        <authorList>
            <person name="Yu H.J."/>
            <person name="Baek S."/>
            <person name="Lee Y.J."/>
            <person name="Cho A."/>
            <person name="Mun J.H."/>
        </authorList>
    </citation>
    <scope>NUCLEOTIDE SEQUENCE [LARGE SCALE GENOMIC DNA]</scope>
    <source>
        <strain evidence="4">cv. WK10039</strain>
    </source>
</reference>
<dbReference type="GO" id="GO:0005634">
    <property type="term" value="C:nucleus"/>
    <property type="evidence" value="ECO:0007669"/>
    <property type="project" value="TreeGrafter"/>
</dbReference>
<dbReference type="SUPFAM" id="SSF54236">
    <property type="entry name" value="Ubiquitin-like"/>
    <property type="match status" value="1"/>
</dbReference>
<dbReference type="Pfam" id="PF00789">
    <property type="entry name" value="UBX"/>
    <property type="match status" value="1"/>
</dbReference>
<dbReference type="InterPro" id="IPR050730">
    <property type="entry name" value="UBX_domain-protein"/>
</dbReference>
<dbReference type="InterPro" id="IPR029071">
    <property type="entry name" value="Ubiquitin-like_domsf"/>
</dbReference>
<name>A0A9W3BXS2_RAPSA</name>
<feature type="compositionally biased region" description="Acidic residues" evidence="2">
    <location>
        <begin position="87"/>
        <end position="97"/>
    </location>
</feature>
<dbReference type="PANTHER" id="PTHR23322">
    <property type="entry name" value="FAS-ASSOCIATED PROTEIN"/>
    <property type="match status" value="1"/>
</dbReference>
<feature type="region of interest" description="Disordered" evidence="2">
    <location>
        <begin position="87"/>
        <end position="152"/>
    </location>
</feature>
<dbReference type="GO" id="GO:0043130">
    <property type="term" value="F:ubiquitin binding"/>
    <property type="evidence" value="ECO:0007669"/>
    <property type="project" value="TreeGrafter"/>
</dbReference>
<dbReference type="RefSeq" id="XP_056844043.1">
    <property type="nucleotide sequence ID" value="XM_056988063.1"/>
</dbReference>
<sequence length="263" mass="30258">MSSFVLWHIYDNTIEGKMMSNLYEIESAPPVVLVIDPVTGQKMGMWSGVIEAQRFVEDLSWFSEAGPYEDIESLISETEEEYQTCSEGEEFEKEDDWSSSSNNFEGPFWEEEWSPSNNDDDIVDPSWGEEFENEETWSPSNDDDDDDDMVDPPLKPGQYLVDLPDLTEEPKVDCDKSLVCSLCVRVPDGRRRQRRFLKTEPFQLLWSFCNSLLEEWEIEFNAYKPVLEIPGDSKTLHCPLDTTNTTFEESGLANNSLISILLK</sequence>
<accession>A0A9W3BXS2</accession>
<dbReference type="SUPFAM" id="SSF52833">
    <property type="entry name" value="Thioredoxin-like"/>
    <property type="match status" value="1"/>
</dbReference>
<dbReference type="Proteomes" id="UP000504610">
    <property type="component" value="Chromosome 6"/>
</dbReference>
<dbReference type="GeneID" id="108810878"/>
<dbReference type="OrthoDB" id="270602at2759"/>
<protein>
    <submittedName>
        <fullName evidence="5">Plant UBX domain-containing protein 16-like</fullName>
    </submittedName>
</protein>
<evidence type="ECO:0000259" key="3">
    <source>
        <dbReference type="PROSITE" id="PS50033"/>
    </source>
</evidence>
<reference evidence="5" key="2">
    <citation type="submission" date="2025-08" db="UniProtKB">
        <authorList>
            <consortium name="RefSeq"/>
        </authorList>
    </citation>
    <scope>IDENTIFICATION</scope>
    <source>
        <tissue evidence="5">Leaf</tissue>
    </source>
</reference>
<dbReference type="InterPro" id="IPR001012">
    <property type="entry name" value="UBX_dom"/>
</dbReference>
<proteinExistence type="predicted"/>